<evidence type="ECO:0000256" key="1">
    <source>
        <dbReference type="SAM" id="MobiDB-lite"/>
    </source>
</evidence>
<protein>
    <submittedName>
        <fullName evidence="2">Uncharacterized protein</fullName>
    </submittedName>
</protein>
<proteinExistence type="predicted"/>
<dbReference type="AlphaFoldDB" id="A0A558A0U1"/>
<name>A0A558A0U1_9PSEU</name>
<comment type="caution">
    <text evidence="2">The sequence shown here is derived from an EMBL/GenBank/DDBJ whole genome shotgun (WGS) entry which is preliminary data.</text>
</comment>
<dbReference type="Proteomes" id="UP000318578">
    <property type="component" value="Unassembled WGS sequence"/>
</dbReference>
<dbReference type="RefSeq" id="WP_144643232.1">
    <property type="nucleotide sequence ID" value="NZ_BNAX01000022.1"/>
</dbReference>
<dbReference type="EMBL" id="VJZA01000070">
    <property type="protein sequence ID" value="TVT17883.1"/>
    <property type="molecule type" value="Genomic_DNA"/>
</dbReference>
<keyword evidence="3" id="KW-1185">Reference proteome</keyword>
<accession>A0A558A0U1</accession>
<reference evidence="2 3" key="1">
    <citation type="submission" date="2019-07" db="EMBL/GenBank/DDBJ databases">
        <title>New species of Amycolatopsis and Streptomyces.</title>
        <authorList>
            <person name="Duangmal K."/>
            <person name="Teo W.F.A."/>
            <person name="Lipun K."/>
        </authorList>
    </citation>
    <scope>NUCLEOTIDE SEQUENCE [LARGE SCALE GENOMIC DNA]</scope>
    <source>
        <strain evidence="2 3">JCM 30562</strain>
    </source>
</reference>
<evidence type="ECO:0000313" key="3">
    <source>
        <dbReference type="Proteomes" id="UP000318578"/>
    </source>
</evidence>
<organism evidence="2 3">
    <name type="scientific">Amycolatopsis acidiphila</name>
    <dbReference type="NCBI Taxonomy" id="715473"/>
    <lineage>
        <taxon>Bacteria</taxon>
        <taxon>Bacillati</taxon>
        <taxon>Actinomycetota</taxon>
        <taxon>Actinomycetes</taxon>
        <taxon>Pseudonocardiales</taxon>
        <taxon>Pseudonocardiaceae</taxon>
        <taxon>Amycolatopsis</taxon>
    </lineage>
</organism>
<gene>
    <name evidence="2" type="ORF">FNH06_29595</name>
</gene>
<dbReference type="OrthoDB" id="3615020at2"/>
<sequence length="148" mass="15862">MSPGREDDRIGGCHPADLGLLRIHVDGLHGLAEHEQRPGEPGPLDRRRDAVLWTRRLGERTPAAPGLPAACRLPPAAGGVLHLCGRPHRHLPGTVAPEVTVAIERGCAPGRRASSWTPSRTPARPPTGGRGWLREQIIEPLQPTPESA</sequence>
<feature type="region of interest" description="Disordered" evidence="1">
    <location>
        <begin position="109"/>
        <end position="148"/>
    </location>
</feature>
<evidence type="ECO:0000313" key="2">
    <source>
        <dbReference type="EMBL" id="TVT17883.1"/>
    </source>
</evidence>